<dbReference type="EMBL" id="CAEZYF010000006">
    <property type="protein sequence ID" value="CAB4720788.1"/>
    <property type="molecule type" value="Genomic_DNA"/>
</dbReference>
<feature type="transmembrane region" description="Helical" evidence="1">
    <location>
        <begin position="82"/>
        <end position="108"/>
    </location>
</feature>
<dbReference type="AlphaFoldDB" id="A0A6J6RH33"/>
<protein>
    <submittedName>
        <fullName evidence="4">Unannotated protein</fullName>
    </submittedName>
</protein>
<feature type="transmembrane region" description="Helical" evidence="1">
    <location>
        <begin position="217"/>
        <end position="238"/>
    </location>
</feature>
<evidence type="ECO:0000313" key="4">
    <source>
        <dbReference type="EMBL" id="CAB4720788.1"/>
    </source>
</evidence>
<dbReference type="EMBL" id="CAESGF010000006">
    <property type="protein sequence ID" value="CAB4363619.1"/>
    <property type="molecule type" value="Genomic_DNA"/>
</dbReference>
<dbReference type="InterPro" id="IPR025565">
    <property type="entry name" value="DUF4328"/>
</dbReference>
<dbReference type="Pfam" id="PF14219">
    <property type="entry name" value="DUF4328"/>
    <property type="match status" value="1"/>
</dbReference>
<organism evidence="4">
    <name type="scientific">freshwater metagenome</name>
    <dbReference type="NCBI Taxonomy" id="449393"/>
    <lineage>
        <taxon>unclassified sequences</taxon>
        <taxon>metagenomes</taxon>
        <taxon>ecological metagenomes</taxon>
    </lineage>
</organism>
<proteinExistence type="predicted"/>
<keyword evidence="1" id="KW-0812">Transmembrane</keyword>
<feature type="transmembrane region" description="Helical" evidence="1">
    <location>
        <begin position="175"/>
        <end position="197"/>
    </location>
</feature>
<evidence type="ECO:0000313" key="5">
    <source>
        <dbReference type="EMBL" id="CAB4832237.1"/>
    </source>
</evidence>
<dbReference type="EMBL" id="CAFAAV010000206">
    <property type="protein sequence ID" value="CAB4832237.1"/>
    <property type="molecule type" value="Genomic_DNA"/>
</dbReference>
<sequence length="252" mass="26647">MSDLPPPPPNMSPPPGYVAYGGGFNAATGSFRRVGTLGKWLAGLIGVSIVAQAALVLVQFSLKAAAKNFLANGDVSQFNTKLAAYVGVGLVVTLIGVAQLVILCIWTWRMAKNAEVLGRQPQRFRPGTTIAINILGGCTLGILPFFMWRELWQASDPEVAAGDPNWKRNLFSPLIALHLALTLAAVAAGLAMGVGGLSPVRANGTRDDIAKNITDKLTFVGLTGALTIAASVVFMLLVREFTARHKLAIREA</sequence>
<gene>
    <name evidence="4" type="ORF">UFOPK2656_01323</name>
    <name evidence="5" type="ORF">UFOPK3099_02216</name>
    <name evidence="6" type="ORF">UFOPK3267_01179</name>
    <name evidence="7" type="ORF">UFOPK3651_01292</name>
    <name evidence="8" type="ORF">UFOPK3931_02796</name>
    <name evidence="3" type="ORF">UFOPK4189_01396</name>
</gene>
<keyword evidence="1" id="KW-0472">Membrane</keyword>
<feature type="domain" description="DUF4328" evidence="2">
    <location>
        <begin position="82"/>
        <end position="243"/>
    </location>
</feature>
<dbReference type="EMBL" id="CAFBOL010000108">
    <property type="protein sequence ID" value="CAB5010690.1"/>
    <property type="molecule type" value="Genomic_DNA"/>
</dbReference>
<reference evidence="4" key="1">
    <citation type="submission" date="2020-05" db="EMBL/GenBank/DDBJ databases">
        <authorList>
            <person name="Chiriac C."/>
            <person name="Salcher M."/>
            <person name="Ghai R."/>
            <person name="Kavagutti S V."/>
        </authorList>
    </citation>
    <scope>NUCLEOTIDE SEQUENCE</scope>
</reference>
<feature type="transmembrane region" description="Helical" evidence="1">
    <location>
        <begin position="40"/>
        <end position="62"/>
    </location>
</feature>
<name>A0A6J6RH33_9ZZZZ</name>
<evidence type="ECO:0000256" key="1">
    <source>
        <dbReference type="SAM" id="Phobius"/>
    </source>
</evidence>
<dbReference type="EMBL" id="CAFBMT010000006">
    <property type="protein sequence ID" value="CAB4928083.1"/>
    <property type="molecule type" value="Genomic_DNA"/>
</dbReference>
<evidence type="ECO:0000313" key="3">
    <source>
        <dbReference type="EMBL" id="CAB4363619.1"/>
    </source>
</evidence>
<evidence type="ECO:0000259" key="2">
    <source>
        <dbReference type="Pfam" id="PF14219"/>
    </source>
</evidence>
<evidence type="ECO:0000313" key="8">
    <source>
        <dbReference type="EMBL" id="CAB5010690.1"/>
    </source>
</evidence>
<accession>A0A6J6RH33</accession>
<evidence type="ECO:0000313" key="7">
    <source>
        <dbReference type="EMBL" id="CAB4928083.1"/>
    </source>
</evidence>
<feature type="transmembrane region" description="Helical" evidence="1">
    <location>
        <begin position="129"/>
        <end position="148"/>
    </location>
</feature>
<dbReference type="EMBL" id="CAFBIY010000054">
    <property type="protein sequence ID" value="CAB4850430.1"/>
    <property type="molecule type" value="Genomic_DNA"/>
</dbReference>
<evidence type="ECO:0000313" key="6">
    <source>
        <dbReference type="EMBL" id="CAB4850430.1"/>
    </source>
</evidence>
<keyword evidence="1" id="KW-1133">Transmembrane helix</keyword>